<evidence type="ECO:0000313" key="5">
    <source>
        <dbReference type="Proteomes" id="UP000309215"/>
    </source>
</evidence>
<evidence type="ECO:0000256" key="3">
    <source>
        <dbReference type="SAM" id="SignalP"/>
    </source>
</evidence>
<evidence type="ECO:0000256" key="1">
    <source>
        <dbReference type="SAM" id="MobiDB-lite"/>
    </source>
</evidence>
<protein>
    <recommendedName>
        <fullName evidence="6">Tetratricopeptide repeat protein</fullName>
    </recommendedName>
</protein>
<organism evidence="4 5">
    <name type="scientific">Polyangium fumosum</name>
    <dbReference type="NCBI Taxonomy" id="889272"/>
    <lineage>
        <taxon>Bacteria</taxon>
        <taxon>Pseudomonadati</taxon>
        <taxon>Myxococcota</taxon>
        <taxon>Polyangia</taxon>
        <taxon>Polyangiales</taxon>
        <taxon>Polyangiaceae</taxon>
        <taxon>Polyangium</taxon>
    </lineage>
</organism>
<feature type="region of interest" description="Disordered" evidence="1">
    <location>
        <begin position="202"/>
        <end position="231"/>
    </location>
</feature>
<proteinExistence type="predicted"/>
<evidence type="ECO:0000313" key="4">
    <source>
        <dbReference type="EMBL" id="TKD07947.1"/>
    </source>
</evidence>
<keyword evidence="5" id="KW-1185">Reference proteome</keyword>
<reference evidence="4 5" key="1">
    <citation type="submission" date="2019-04" db="EMBL/GenBank/DDBJ databases">
        <authorList>
            <person name="Li Y."/>
            <person name="Wang J."/>
        </authorList>
    </citation>
    <scope>NUCLEOTIDE SEQUENCE [LARGE SCALE GENOMIC DNA]</scope>
    <source>
        <strain evidence="4 5">DSM 14668</strain>
    </source>
</reference>
<dbReference type="EMBL" id="SSMQ01000015">
    <property type="protein sequence ID" value="TKD07947.1"/>
    <property type="molecule type" value="Genomic_DNA"/>
</dbReference>
<sequence>MTCTRNRVFPCFVVALLLCTATPAIAQGDGDAATGGQTQSTPSAQDLYTSAQKLFDQGNFAEALIGFRHAYNASSSPNARIMIGTCLVALGRTAEAYEEMSATLREATTRAETEPKYVRTRDAAAKHVALLESKVGKLVVKLVNPAGVDVTVNGTRLPPDKLGVPMAVDPGTLVVTATHTDGRVERREQAVKAGESAQVTVEFPEPPPKKVEPTGPVRVEAPKPAGGEVRRGGPVRTAGIALAGVGVAGLVVFGVTGLMARSRFATLEDECHGARCTDLKYADVVDSGTALTTAANVSLALGAAGLLGGGLMVWLGGPSGGRSAPPSDSARTSFGSPAGPAVGAGFTMSPGRAGFHCTVAF</sequence>
<keyword evidence="3" id="KW-0732">Signal</keyword>
<keyword evidence="2" id="KW-1133">Transmembrane helix</keyword>
<accession>A0A4U1JCW8</accession>
<dbReference type="OrthoDB" id="5382214at2"/>
<dbReference type="Gene3D" id="1.25.40.10">
    <property type="entry name" value="Tetratricopeptide repeat domain"/>
    <property type="match status" value="1"/>
</dbReference>
<name>A0A4U1JCW8_9BACT</name>
<dbReference type="RefSeq" id="WP_136930034.1">
    <property type="nucleotide sequence ID" value="NZ_SSMQ01000015.1"/>
</dbReference>
<keyword evidence="2" id="KW-0812">Transmembrane</keyword>
<dbReference type="Proteomes" id="UP000309215">
    <property type="component" value="Unassembled WGS sequence"/>
</dbReference>
<comment type="caution">
    <text evidence="4">The sequence shown here is derived from an EMBL/GenBank/DDBJ whole genome shotgun (WGS) entry which is preliminary data.</text>
</comment>
<evidence type="ECO:0000256" key="2">
    <source>
        <dbReference type="SAM" id="Phobius"/>
    </source>
</evidence>
<dbReference type="AlphaFoldDB" id="A0A4U1JCW8"/>
<gene>
    <name evidence="4" type="ORF">E8A74_16830</name>
</gene>
<feature type="transmembrane region" description="Helical" evidence="2">
    <location>
        <begin position="238"/>
        <end position="260"/>
    </location>
</feature>
<feature type="chain" id="PRO_5020558141" description="Tetratricopeptide repeat protein" evidence="3">
    <location>
        <begin position="27"/>
        <end position="361"/>
    </location>
</feature>
<evidence type="ECO:0008006" key="6">
    <source>
        <dbReference type="Google" id="ProtNLM"/>
    </source>
</evidence>
<keyword evidence="2" id="KW-0472">Membrane</keyword>
<dbReference type="InterPro" id="IPR011990">
    <property type="entry name" value="TPR-like_helical_dom_sf"/>
</dbReference>
<feature type="signal peptide" evidence="3">
    <location>
        <begin position="1"/>
        <end position="26"/>
    </location>
</feature>
<dbReference type="SUPFAM" id="SSF48452">
    <property type="entry name" value="TPR-like"/>
    <property type="match status" value="1"/>
</dbReference>